<reference evidence="1 2" key="1">
    <citation type="submission" date="2015-01" db="EMBL/GenBank/DDBJ databases">
        <title>Genome of allotetraploid Gossypium barbadense reveals genomic plasticity and fiber elongation in cotton evolution.</title>
        <authorList>
            <person name="Chen X."/>
            <person name="Liu X."/>
            <person name="Zhao B."/>
            <person name="Zheng H."/>
            <person name="Hu Y."/>
            <person name="Lu G."/>
            <person name="Yang C."/>
            <person name="Chen J."/>
            <person name="Shan C."/>
            <person name="Zhang L."/>
            <person name="Zhou Y."/>
            <person name="Wang L."/>
            <person name="Guo W."/>
            <person name="Bai Y."/>
            <person name="Ruan J."/>
            <person name="Shangguan X."/>
            <person name="Mao Y."/>
            <person name="Jiang J."/>
            <person name="Zhu Y."/>
            <person name="Lei J."/>
            <person name="Kang H."/>
            <person name="Chen S."/>
            <person name="He X."/>
            <person name="Wang R."/>
            <person name="Wang Y."/>
            <person name="Chen J."/>
            <person name="Wang L."/>
            <person name="Yu S."/>
            <person name="Wang B."/>
            <person name="Wei J."/>
            <person name="Song S."/>
            <person name="Lu X."/>
            <person name="Gao Z."/>
            <person name="Gu W."/>
            <person name="Deng X."/>
            <person name="Ma D."/>
            <person name="Wang S."/>
            <person name="Liang W."/>
            <person name="Fang L."/>
            <person name="Cai C."/>
            <person name="Zhu X."/>
            <person name="Zhou B."/>
            <person name="Zhang Y."/>
            <person name="Chen Z."/>
            <person name="Xu S."/>
            <person name="Zhu R."/>
            <person name="Wang S."/>
            <person name="Zhang T."/>
            <person name="Zhao G."/>
        </authorList>
    </citation>
    <scope>NUCLEOTIDE SEQUENCE [LARGE SCALE GENOMIC DNA]</scope>
    <source>
        <strain evidence="2">cv. Xinhai21</strain>
        <tissue evidence="1">Leaf</tissue>
    </source>
</reference>
<evidence type="ECO:0000313" key="2">
    <source>
        <dbReference type="Proteomes" id="UP000239757"/>
    </source>
</evidence>
<dbReference type="AlphaFoldDB" id="A0A2P5WBS7"/>
<accession>A0A2P5WBS7</accession>
<organism evidence="1 2">
    <name type="scientific">Gossypium barbadense</name>
    <name type="common">Sea Island cotton</name>
    <name type="synonym">Hibiscus barbadensis</name>
    <dbReference type="NCBI Taxonomy" id="3634"/>
    <lineage>
        <taxon>Eukaryota</taxon>
        <taxon>Viridiplantae</taxon>
        <taxon>Streptophyta</taxon>
        <taxon>Embryophyta</taxon>
        <taxon>Tracheophyta</taxon>
        <taxon>Spermatophyta</taxon>
        <taxon>Magnoliopsida</taxon>
        <taxon>eudicotyledons</taxon>
        <taxon>Gunneridae</taxon>
        <taxon>Pentapetalae</taxon>
        <taxon>rosids</taxon>
        <taxon>malvids</taxon>
        <taxon>Malvales</taxon>
        <taxon>Malvaceae</taxon>
        <taxon>Malvoideae</taxon>
        <taxon>Gossypium</taxon>
    </lineage>
</organism>
<dbReference type="EMBL" id="KZ668241">
    <property type="protein sequence ID" value="PPR88540.1"/>
    <property type="molecule type" value="Genomic_DNA"/>
</dbReference>
<name>A0A2P5WBS7_GOSBA</name>
<proteinExistence type="predicted"/>
<protein>
    <submittedName>
        <fullName evidence="1">Uncharacterized protein</fullName>
    </submittedName>
</protein>
<evidence type="ECO:0000313" key="1">
    <source>
        <dbReference type="EMBL" id="PPR88540.1"/>
    </source>
</evidence>
<sequence length="81" mass="8712">MGMLNEIDPGSATQGLVCLGSLPRKNTSFRNMLLGCICSWIKGIPTVVDFISLLSPCKTDFLRAAVFLCSVPTFTALSITE</sequence>
<gene>
    <name evidence="1" type="ORF">GOBAR_AA32149</name>
</gene>
<dbReference type="Proteomes" id="UP000239757">
    <property type="component" value="Unassembled WGS sequence"/>
</dbReference>